<dbReference type="SUPFAM" id="SSF48403">
    <property type="entry name" value="Ankyrin repeat"/>
    <property type="match status" value="1"/>
</dbReference>
<dbReference type="PANTHER" id="PTHR24171:SF8">
    <property type="entry name" value="BRCA1-ASSOCIATED RING DOMAIN PROTEIN 1"/>
    <property type="match status" value="1"/>
</dbReference>
<name>A4VDX2_TETTS</name>
<proteinExistence type="predicted"/>
<evidence type="ECO:0000313" key="6">
    <source>
        <dbReference type="EMBL" id="EDK31720.2"/>
    </source>
</evidence>
<dbReference type="HOGENOM" id="CLU_335408_0_0_1"/>
<keyword evidence="7" id="KW-1185">Reference proteome</keyword>
<feature type="coiled-coil region" evidence="4">
    <location>
        <begin position="590"/>
        <end position="620"/>
    </location>
</feature>
<keyword evidence="1" id="KW-0677">Repeat</keyword>
<evidence type="ECO:0000256" key="3">
    <source>
        <dbReference type="PROSITE-ProRule" id="PRU00023"/>
    </source>
</evidence>
<sequence length="1163" mass="136730">MIKYKSLKTYERLKQIQIENPVFELSERDEIDQKLQLYCNQFKQKVFPDGFIKDTQKQAGQQEKAPSQENQKKVYFKEQLPTTAQNIPSVVEFGENFQSFIDNKFKLQLQRNMNKENSVVKMFGNALIATVFQSLVIKTIESLYKIHINIETDIPISSNVLKAFDISTIVLSSFKTQQEKADYILSCMDKTISQMFNSFKEKQEVKEKKQEEQDKKDAKKQNQKAKDDHFPWLRVKTKYESLRKKLNTSIIEKLNDYENLVLVLEKLKEKQELKKQGKDTQASNVKYVLKNITPTSTKDIFQNMSKYGNPRTQQFLSRLGLSDKHEKLQNASQLMKKQKQSLDEIRMDDAQLDDEQEQISTDSKNINSEEPLSKVQNFWDQNKEKAFKQCRQEKKQLYSNEVASSSWNEVGFLPFVQKYIIEMKKSMQRDHLLDRYADGEWLTAEELKLLANTSELLNSCIDRKFMQSAVDVIDKDIIQNLELGLAEDILKNYEEIQIAIKKSRQEFIKNSLQKSYEKLRQYDQKKQKQWEQYQNKEYHAKKQKMFTAVCYKLEREGKFKEKPPENLQGAESLKLFLEGKIDQDEVIKDLKNINYYAEELESEINNKKKEREQKKQQEEQWKKYLTSISEPKQQLNDKFYKSVTRHYYHPPSKIFIQDEHNAQDYTPEEMEKYSELNNAMKVLNKNEQEKYKINLKAHIAFKNPYTFKNFYSGGPAKPIREEPLYKPLDNQETKVNPRELRYIIMIQKKFRQHRQQKKMKEVLETKEKDKYYEYKFKIEQIRHLTKQNIKIQQTSDKAKDIQIINLDEEPQVNTPMTQQHKDYNNENLSGNMFKERKQTRSGTLNQGQKLKRPLTGISTNDQELIEQGKKIDTMANKSTDFFQNNNNNNNNNKSTFANTTRPRTALSQGGKLFQSTKSLSQSKVPQSFTHSTHYTSIFNIDENYSTSEFKRNVDQLATKPIEQQLRNVKLIEAAKNNRFWAVNTGKFIFCRRDFYLARDKIGQTALHWAVYHRNTEFIQWLIDQGSDPNAPDCNGNTPVHVAFQSDKMEVIMMIINQGGDLNNLNVKGETPLVFGSQSMLKLLNLTKGVTQVGQHTSETNFDNNKLLKFFTQEDFNQMRIASYGNRFNGKKSQKYLGIDKENDQKISESKSLKKSESLAQLIN</sequence>
<dbReference type="AlphaFoldDB" id="A4VDX2"/>
<dbReference type="PROSITE" id="PS50096">
    <property type="entry name" value="IQ"/>
    <property type="match status" value="1"/>
</dbReference>
<dbReference type="PANTHER" id="PTHR24171">
    <property type="entry name" value="ANKYRIN REPEAT DOMAIN-CONTAINING PROTEIN 39-RELATED"/>
    <property type="match status" value="1"/>
</dbReference>
<keyword evidence="4" id="KW-0175">Coiled coil</keyword>
<dbReference type="GO" id="GO:0085020">
    <property type="term" value="P:protein K6-linked ubiquitination"/>
    <property type="evidence" value="ECO:0007669"/>
    <property type="project" value="TreeGrafter"/>
</dbReference>
<feature type="repeat" description="ANK" evidence="3">
    <location>
        <begin position="1034"/>
        <end position="1066"/>
    </location>
</feature>
<dbReference type="GO" id="GO:0004842">
    <property type="term" value="F:ubiquitin-protein transferase activity"/>
    <property type="evidence" value="ECO:0007669"/>
    <property type="project" value="TreeGrafter"/>
</dbReference>
<evidence type="ECO:0000256" key="4">
    <source>
        <dbReference type="SAM" id="Coils"/>
    </source>
</evidence>
<dbReference type="Gene3D" id="1.25.40.20">
    <property type="entry name" value="Ankyrin repeat-containing domain"/>
    <property type="match status" value="1"/>
</dbReference>
<dbReference type="KEGG" id="tet:TTHERM_00266279"/>
<reference evidence="7" key="1">
    <citation type="journal article" date="2006" name="PLoS Biol.">
        <title>Macronuclear genome sequence of the ciliate Tetrahymena thermophila, a model eukaryote.</title>
        <authorList>
            <person name="Eisen J.A."/>
            <person name="Coyne R.S."/>
            <person name="Wu M."/>
            <person name="Wu D."/>
            <person name="Thiagarajan M."/>
            <person name="Wortman J.R."/>
            <person name="Badger J.H."/>
            <person name="Ren Q."/>
            <person name="Amedeo P."/>
            <person name="Jones K.M."/>
            <person name="Tallon L.J."/>
            <person name="Delcher A.L."/>
            <person name="Salzberg S.L."/>
            <person name="Silva J.C."/>
            <person name="Haas B.J."/>
            <person name="Majoros W.H."/>
            <person name="Farzad M."/>
            <person name="Carlton J.M."/>
            <person name="Smith R.K. Jr."/>
            <person name="Garg J."/>
            <person name="Pearlman R.E."/>
            <person name="Karrer K.M."/>
            <person name="Sun L."/>
            <person name="Manning G."/>
            <person name="Elde N.C."/>
            <person name="Turkewitz A.P."/>
            <person name="Asai D.J."/>
            <person name="Wilkes D.E."/>
            <person name="Wang Y."/>
            <person name="Cai H."/>
            <person name="Collins K."/>
            <person name="Stewart B.A."/>
            <person name="Lee S.R."/>
            <person name="Wilamowska K."/>
            <person name="Weinberg Z."/>
            <person name="Ruzzo W.L."/>
            <person name="Wloga D."/>
            <person name="Gaertig J."/>
            <person name="Frankel J."/>
            <person name="Tsao C.-C."/>
            <person name="Gorovsky M.A."/>
            <person name="Keeling P.J."/>
            <person name="Waller R.F."/>
            <person name="Patron N.J."/>
            <person name="Cherry J.M."/>
            <person name="Stover N.A."/>
            <person name="Krieger C.J."/>
            <person name="del Toro C."/>
            <person name="Ryder H.F."/>
            <person name="Williamson S.C."/>
            <person name="Barbeau R.A."/>
            <person name="Hamilton E.P."/>
            <person name="Orias E."/>
        </authorList>
    </citation>
    <scope>NUCLEOTIDE SEQUENCE [LARGE SCALE GENOMIC DNA]</scope>
    <source>
        <strain evidence="7">SB210</strain>
    </source>
</reference>
<feature type="region of interest" description="Disordered" evidence="5">
    <location>
        <begin position="203"/>
        <end position="226"/>
    </location>
</feature>
<dbReference type="InterPro" id="IPR036770">
    <property type="entry name" value="Ankyrin_rpt-contain_sf"/>
</dbReference>
<dbReference type="InterPro" id="IPR002110">
    <property type="entry name" value="Ankyrin_rpt"/>
</dbReference>
<dbReference type="Pfam" id="PF12796">
    <property type="entry name" value="Ank_2"/>
    <property type="match status" value="1"/>
</dbReference>
<evidence type="ECO:0000256" key="1">
    <source>
        <dbReference type="ARBA" id="ARBA00022737"/>
    </source>
</evidence>
<organism evidence="6 7">
    <name type="scientific">Tetrahymena thermophila (strain SB210)</name>
    <dbReference type="NCBI Taxonomy" id="312017"/>
    <lineage>
        <taxon>Eukaryota</taxon>
        <taxon>Sar</taxon>
        <taxon>Alveolata</taxon>
        <taxon>Ciliophora</taxon>
        <taxon>Intramacronucleata</taxon>
        <taxon>Oligohymenophorea</taxon>
        <taxon>Hymenostomatida</taxon>
        <taxon>Tetrahymenina</taxon>
        <taxon>Tetrahymenidae</taxon>
        <taxon>Tetrahymena</taxon>
    </lineage>
</organism>
<keyword evidence="2 3" id="KW-0040">ANK repeat</keyword>
<evidence type="ECO:0000313" key="7">
    <source>
        <dbReference type="Proteomes" id="UP000009168"/>
    </source>
</evidence>
<evidence type="ECO:0000256" key="2">
    <source>
        <dbReference type="ARBA" id="ARBA00023043"/>
    </source>
</evidence>
<dbReference type="Proteomes" id="UP000009168">
    <property type="component" value="Unassembled WGS sequence"/>
</dbReference>
<dbReference type="InParanoid" id="A4VDX2"/>
<dbReference type="GeneID" id="7846394"/>
<feature type="repeat" description="ANK" evidence="3">
    <location>
        <begin position="1001"/>
        <end position="1033"/>
    </location>
</feature>
<dbReference type="SMART" id="SM00248">
    <property type="entry name" value="ANK"/>
    <property type="match status" value="2"/>
</dbReference>
<accession>A4VDX2</accession>
<dbReference type="OrthoDB" id="295802at2759"/>
<dbReference type="PROSITE" id="PS50297">
    <property type="entry name" value="ANK_REP_REGION"/>
    <property type="match status" value="2"/>
</dbReference>
<dbReference type="PROSITE" id="PS50088">
    <property type="entry name" value="ANK_REPEAT"/>
    <property type="match status" value="2"/>
</dbReference>
<evidence type="ECO:0000256" key="5">
    <source>
        <dbReference type="SAM" id="MobiDB-lite"/>
    </source>
</evidence>
<dbReference type="EMBL" id="GG662703">
    <property type="protein sequence ID" value="EDK31720.2"/>
    <property type="molecule type" value="Genomic_DNA"/>
</dbReference>
<dbReference type="STRING" id="312017.A4VDX2"/>
<protein>
    <submittedName>
        <fullName evidence="6">IQ calmodulin-binding motif protein</fullName>
    </submittedName>
</protein>
<dbReference type="RefSeq" id="XP_001470784.2">
    <property type="nucleotide sequence ID" value="XM_001470734.2"/>
</dbReference>
<gene>
    <name evidence="6" type="ORF">TTHERM_00266279</name>
</gene>
<dbReference type="eggNOG" id="KOG4177">
    <property type="taxonomic scope" value="Eukaryota"/>
</dbReference>